<reference evidence="2 3" key="1">
    <citation type="submission" date="2016-12" db="EMBL/GenBank/DDBJ databases">
        <title>The genomes of Aspergillus section Nigri reveals drivers in fungal speciation.</title>
        <authorList>
            <consortium name="DOE Joint Genome Institute"/>
            <person name="Vesth T.C."/>
            <person name="Nybo J."/>
            <person name="Theobald S."/>
            <person name="Brandl J."/>
            <person name="Frisvad J.C."/>
            <person name="Nielsen K.F."/>
            <person name="Lyhne E.K."/>
            <person name="Kogle M.E."/>
            <person name="Kuo A."/>
            <person name="Riley R."/>
            <person name="Clum A."/>
            <person name="Nolan M."/>
            <person name="Lipzen A."/>
            <person name="Salamov A."/>
            <person name="Henrissat B."/>
            <person name="Wiebenga A."/>
            <person name="De Vries R.P."/>
            <person name="Grigoriev I.V."/>
            <person name="Mortensen U.H."/>
            <person name="Andersen M.R."/>
            <person name="Baker S.E."/>
        </authorList>
    </citation>
    <scope>NUCLEOTIDE SEQUENCE [LARGE SCALE GENOMIC DNA]</scope>
    <source>
        <strain evidence="2 3">JOP 1030-1</strain>
    </source>
</reference>
<accession>A0A318ZDR3</accession>
<name>A0A318ZDR3_9EURO</name>
<evidence type="ECO:0000256" key="1">
    <source>
        <dbReference type="SAM" id="MobiDB-lite"/>
    </source>
</evidence>
<proteinExistence type="predicted"/>
<keyword evidence="3" id="KW-1185">Reference proteome</keyword>
<sequence length="112" mass="13047">MGINNGMQWPELRTSCNPPKRPRGFRIMRQIAYEVVDCWIFSKDEKEPKETGVQVFIVSSEHDTEDNVNILNTQKHIPPPGTERPDSLAGRDRRGFVRRRWSSAWRFGECSD</sequence>
<feature type="region of interest" description="Disordered" evidence="1">
    <location>
        <begin position="72"/>
        <end position="91"/>
    </location>
</feature>
<dbReference type="Proteomes" id="UP000248349">
    <property type="component" value="Unassembled WGS sequence"/>
</dbReference>
<dbReference type="RefSeq" id="XP_025428785.1">
    <property type="nucleotide sequence ID" value="XM_025577562.1"/>
</dbReference>
<evidence type="ECO:0000313" key="3">
    <source>
        <dbReference type="Proteomes" id="UP000248349"/>
    </source>
</evidence>
<gene>
    <name evidence="2" type="ORF">BP01DRAFT_385013</name>
</gene>
<dbReference type="OrthoDB" id="3262926at2759"/>
<dbReference type="EMBL" id="KZ821248">
    <property type="protein sequence ID" value="PYH42803.1"/>
    <property type="molecule type" value="Genomic_DNA"/>
</dbReference>
<dbReference type="AlphaFoldDB" id="A0A318ZDR3"/>
<protein>
    <submittedName>
        <fullName evidence="2">Uncharacterized protein</fullName>
    </submittedName>
</protein>
<evidence type="ECO:0000313" key="2">
    <source>
        <dbReference type="EMBL" id="PYH42803.1"/>
    </source>
</evidence>
<organism evidence="2 3">
    <name type="scientific">Aspergillus saccharolyticus JOP 1030-1</name>
    <dbReference type="NCBI Taxonomy" id="1450539"/>
    <lineage>
        <taxon>Eukaryota</taxon>
        <taxon>Fungi</taxon>
        <taxon>Dikarya</taxon>
        <taxon>Ascomycota</taxon>
        <taxon>Pezizomycotina</taxon>
        <taxon>Eurotiomycetes</taxon>
        <taxon>Eurotiomycetidae</taxon>
        <taxon>Eurotiales</taxon>
        <taxon>Aspergillaceae</taxon>
        <taxon>Aspergillus</taxon>
        <taxon>Aspergillus subgen. Circumdati</taxon>
    </lineage>
</organism>
<dbReference type="GeneID" id="37078791"/>